<evidence type="ECO:0000256" key="3">
    <source>
        <dbReference type="ARBA" id="ARBA00022704"/>
    </source>
</evidence>
<keyword evidence="8" id="KW-1185">Reference proteome</keyword>
<evidence type="ECO:0000256" key="1">
    <source>
        <dbReference type="ARBA" id="ARBA00007233"/>
    </source>
</evidence>
<proteinExistence type="inferred from homology"/>
<dbReference type="InterPro" id="IPR000010">
    <property type="entry name" value="Cystatin_dom"/>
</dbReference>
<dbReference type="InterPro" id="IPR018073">
    <property type="entry name" value="Prot_inh_cystat_CS"/>
</dbReference>
<keyword evidence="4" id="KW-0611">Plant defense</keyword>
<evidence type="ECO:0000256" key="2">
    <source>
        <dbReference type="ARBA" id="ARBA00022690"/>
    </source>
</evidence>
<dbReference type="PANTHER" id="PTHR11413">
    <property type="entry name" value="CYSTATIN FAMILY MEMBER"/>
    <property type="match status" value="1"/>
</dbReference>
<sequence length="119" mass="13166">MAKASRPCRGRFCRVPPRSRLPTFGSVQDAPAGYEKNPEAIELARFAVSEHNAKANTALEFERVVKARGQLVAGTLHYFTIEVNQAGAKKLYEAKVWVRASPLVPPNRPPASVFYIRTA</sequence>
<protein>
    <recommendedName>
        <fullName evidence="5">Cysteine proteinase inhibitor</fullName>
    </recommendedName>
</protein>
<dbReference type="InterPro" id="IPR027214">
    <property type="entry name" value="Cystatin"/>
</dbReference>
<dbReference type="EMBL" id="JAUUTY010000001">
    <property type="protein sequence ID" value="KAK1697936.1"/>
    <property type="molecule type" value="Genomic_DNA"/>
</dbReference>
<dbReference type="GO" id="GO:0004869">
    <property type="term" value="F:cysteine-type endopeptidase inhibitor activity"/>
    <property type="evidence" value="ECO:0007669"/>
    <property type="project" value="UniProtKB-KW"/>
</dbReference>
<evidence type="ECO:0000313" key="7">
    <source>
        <dbReference type="EMBL" id="KAK1697936.1"/>
    </source>
</evidence>
<dbReference type="PANTHER" id="PTHR11413:SF104">
    <property type="entry name" value="CYSTEINE PROTEINASE INHIBITOR 2"/>
    <property type="match status" value="1"/>
</dbReference>
<dbReference type="SMART" id="SM00043">
    <property type="entry name" value="CY"/>
    <property type="match status" value="1"/>
</dbReference>
<gene>
    <name evidence="7" type="ORF">QYE76_014633</name>
</gene>
<evidence type="ECO:0000259" key="6">
    <source>
        <dbReference type="SMART" id="SM00043"/>
    </source>
</evidence>
<dbReference type="AlphaFoldDB" id="A0AAD8X601"/>
<dbReference type="PROSITE" id="PS00287">
    <property type="entry name" value="CYSTATIN"/>
    <property type="match status" value="1"/>
</dbReference>
<dbReference type="Gene3D" id="3.10.450.10">
    <property type="match status" value="1"/>
</dbReference>
<accession>A0AAD8X601</accession>
<dbReference type="Proteomes" id="UP001231189">
    <property type="component" value="Unassembled WGS sequence"/>
</dbReference>
<dbReference type="GO" id="GO:0006952">
    <property type="term" value="P:defense response"/>
    <property type="evidence" value="ECO:0007669"/>
    <property type="project" value="UniProtKB-KW"/>
</dbReference>
<comment type="similarity">
    <text evidence="1 5">Belongs to the cystatin family. Phytocystatin subfamily.</text>
</comment>
<evidence type="ECO:0000256" key="4">
    <source>
        <dbReference type="ARBA" id="ARBA00022821"/>
    </source>
</evidence>
<comment type="caution">
    <text evidence="7">The sequence shown here is derived from an EMBL/GenBank/DDBJ whole genome shotgun (WGS) entry which is preliminary data.</text>
</comment>
<dbReference type="SUPFAM" id="SSF54403">
    <property type="entry name" value="Cystatin/monellin"/>
    <property type="match status" value="1"/>
</dbReference>
<keyword evidence="2 5" id="KW-0646">Protease inhibitor</keyword>
<organism evidence="7 8">
    <name type="scientific">Lolium multiflorum</name>
    <name type="common">Italian ryegrass</name>
    <name type="synonym">Lolium perenne subsp. multiflorum</name>
    <dbReference type="NCBI Taxonomy" id="4521"/>
    <lineage>
        <taxon>Eukaryota</taxon>
        <taxon>Viridiplantae</taxon>
        <taxon>Streptophyta</taxon>
        <taxon>Embryophyta</taxon>
        <taxon>Tracheophyta</taxon>
        <taxon>Spermatophyta</taxon>
        <taxon>Magnoliopsida</taxon>
        <taxon>Liliopsida</taxon>
        <taxon>Poales</taxon>
        <taxon>Poaceae</taxon>
        <taxon>BOP clade</taxon>
        <taxon>Pooideae</taxon>
        <taxon>Poodae</taxon>
        <taxon>Poeae</taxon>
        <taxon>Poeae Chloroplast Group 2 (Poeae type)</taxon>
        <taxon>Loliodinae</taxon>
        <taxon>Loliinae</taxon>
        <taxon>Lolium</taxon>
    </lineage>
</organism>
<name>A0AAD8X601_LOLMU</name>
<feature type="domain" description="Cystatin" evidence="6">
    <location>
        <begin position="22"/>
        <end position="110"/>
    </location>
</feature>
<reference evidence="7" key="1">
    <citation type="submission" date="2023-07" db="EMBL/GenBank/DDBJ databases">
        <title>A chromosome-level genome assembly of Lolium multiflorum.</title>
        <authorList>
            <person name="Chen Y."/>
            <person name="Copetti D."/>
            <person name="Kolliker R."/>
            <person name="Studer B."/>
        </authorList>
    </citation>
    <scope>NUCLEOTIDE SEQUENCE</scope>
    <source>
        <strain evidence="7">02402/16</strain>
        <tissue evidence="7">Leaf</tissue>
    </source>
</reference>
<evidence type="ECO:0000256" key="5">
    <source>
        <dbReference type="RuleBase" id="RU362130"/>
    </source>
</evidence>
<dbReference type="CDD" id="cd00042">
    <property type="entry name" value="CY"/>
    <property type="match status" value="1"/>
</dbReference>
<evidence type="ECO:0000313" key="8">
    <source>
        <dbReference type="Proteomes" id="UP001231189"/>
    </source>
</evidence>
<dbReference type="InterPro" id="IPR046350">
    <property type="entry name" value="Cystatin_sf"/>
</dbReference>
<dbReference type="Pfam" id="PF16845">
    <property type="entry name" value="SQAPI"/>
    <property type="match status" value="1"/>
</dbReference>
<keyword evidence="3 5" id="KW-0789">Thiol protease inhibitor</keyword>